<evidence type="ECO:0000259" key="1">
    <source>
        <dbReference type="Pfam" id="PF13472"/>
    </source>
</evidence>
<sequence length="327" mass="36733">MSGNLLLLKSLFTGCLDVAETEEGVAPIRFTERQLRVYAPNDAQSLRSRCLAGCRLEMRTDSDYIRFDYIQKGRARKYIYFDIWVDGRWAADIGEDNPERPEGAFSFEISGNQGVVKHICIDLPHSAEIVFHSFELSPNAVCEPVDQAHGGLLCLGDSITQGMDAKHPSSTYAALLARALDMPLLNQGVGGYIFNADSLDENLPYKPQIVTVAYGTNDWGRYETMAQFRDKCAAYIDAVSRQYAYARIYVMTPIWRSIRNERKLLGTFDELVQTIKEICAEYPAIHVIDGESLVAHSGRLFADGTHPTDEGFVHMALNLYKQIRNTL</sequence>
<organism evidence="2 3">
    <name type="scientific">Paenibacillus allorhizosphaerae</name>
    <dbReference type="NCBI Taxonomy" id="2849866"/>
    <lineage>
        <taxon>Bacteria</taxon>
        <taxon>Bacillati</taxon>
        <taxon>Bacillota</taxon>
        <taxon>Bacilli</taxon>
        <taxon>Bacillales</taxon>
        <taxon>Paenibacillaceae</taxon>
        <taxon>Paenibacillus</taxon>
    </lineage>
</organism>
<gene>
    <name evidence="2" type="ORF">PAECIP111802_02486</name>
</gene>
<protein>
    <recommendedName>
        <fullName evidence="1">SGNH hydrolase-type esterase domain-containing protein</fullName>
    </recommendedName>
</protein>
<dbReference type="PANTHER" id="PTHR30383">
    <property type="entry name" value="THIOESTERASE 1/PROTEASE 1/LYSOPHOSPHOLIPASE L1"/>
    <property type="match status" value="1"/>
</dbReference>
<dbReference type="Proteomes" id="UP000730618">
    <property type="component" value="Unassembled WGS sequence"/>
</dbReference>
<comment type="caution">
    <text evidence="2">The sequence shown here is derived from an EMBL/GenBank/DDBJ whole genome shotgun (WGS) entry which is preliminary data.</text>
</comment>
<keyword evidence="3" id="KW-1185">Reference proteome</keyword>
<reference evidence="2 3" key="1">
    <citation type="submission" date="2021-06" db="EMBL/GenBank/DDBJ databases">
        <authorList>
            <person name="Criscuolo A."/>
        </authorList>
    </citation>
    <scope>NUCLEOTIDE SEQUENCE [LARGE SCALE GENOMIC DNA]</scope>
    <source>
        <strain evidence="3">CIP 111802</strain>
    </source>
</reference>
<dbReference type="InterPro" id="IPR013830">
    <property type="entry name" value="SGNH_hydro"/>
</dbReference>
<dbReference type="CDD" id="cd00229">
    <property type="entry name" value="SGNH_hydrolase"/>
    <property type="match status" value="1"/>
</dbReference>
<proteinExistence type="predicted"/>
<dbReference type="RefSeq" id="WP_218098825.1">
    <property type="nucleotide sequence ID" value="NZ_CAJVCE010000006.1"/>
</dbReference>
<feature type="domain" description="SGNH hydrolase-type esterase" evidence="1">
    <location>
        <begin position="154"/>
        <end position="311"/>
    </location>
</feature>
<dbReference type="Pfam" id="PF13472">
    <property type="entry name" value="Lipase_GDSL_2"/>
    <property type="match status" value="1"/>
</dbReference>
<accession>A0ABM8VGL2</accession>
<evidence type="ECO:0000313" key="3">
    <source>
        <dbReference type="Proteomes" id="UP000730618"/>
    </source>
</evidence>
<name>A0ABM8VGL2_9BACL</name>
<dbReference type="EMBL" id="CAJVCE010000006">
    <property type="protein sequence ID" value="CAG7638888.1"/>
    <property type="molecule type" value="Genomic_DNA"/>
</dbReference>
<dbReference type="InterPro" id="IPR051532">
    <property type="entry name" value="Ester_Hydrolysis_Enzymes"/>
</dbReference>
<evidence type="ECO:0000313" key="2">
    <source>
        <dbReference type="EMBL" id="CAG7638888.1"/>
    </source>
</evidence>